<name>A0A8T9BVZ0_9HELO</name>
<accession>A0A8T9BVZ0</accession>
<proteinExistence type="predicted"/>
<feature type="signal peptide" evidence="1">
    <location>
        <begin position="1"/>
        <end position="18"/>
    </location>
</feature>
<dbReference type="OrthoDB" id="5332384at2759"/>
<keyword evidence="1" id="KW-0732">Signal</keyword>
<dbReference type="PROSITE" id="PS51257">
    <property type="entry name" value="PROKAR_LIPOPROTEIN"/>
    <property type="match status" value="1"/>
</dbReference>
<comment type="caution">
    <text evidence="2">The sequence shown here is derived from an EMBL/GenBank/DDBJ whole genome shotgun (WGS) entry which is preliminary data.</text>
</comment>
<organism evidence="2 3">
    <name type="scientific">Lachnellula suecica</name>
    <dbReference type="NCBI Taxonomy" id="602035"/>
    <lineage>
        <taxon>Eukaryota</taxon>
        <taxon>Fungi</taxon>
        <taxon>Dikarya</taxon>
        <taxon>Ascomycota</taxon>
        <taxon>Pezizomycotina</taxon>
        <taxon>Leotiomycetes</taxon>
        <taxon>Helotiales</taxon>
        <taxon>Lachnaceae</taxon>
        <taxon>Lachnellula</taxon>
    </lineage>
</organism>
<protein>
    <submittedName>
        <fullName evidence="2">Uncharacterized protein</fullName>
    </submittedName>
</protein>
<dbReference type="EMBL" id="QGMK01001710">
    <property type="protein sequence ID" value="TVY65543.1"/>
    <property type="molecule type" value="Genomic_DNA"/>
</dbReference>
<feature type="chain" id="PRO_5035883215" evidence="1">
    <location>
        <begin position="19"/>
        <end position="179"/>
    </location>
</feature>
<keyword evidence="3" id="KW-1185">Reference proteome</keyword>
<dbReference type="AlphaFoldDB" id="A0A8T9BVZ0"/>
<gene>
    <name evidence="2" type="ORF">LSUE1_G007178</name>
</gene>
<evidence type="ECO:0000313" key="2">
    <source>
        <dbReference type="EMBL" id="TVY65543.1"/>
    </source>
</evidence>
<reference evidence="2 3" key="1">
    <citation type="submission" date="2018-05" db="EMBL/GenBank/DDBJ databases">
        <title>Genome sequencing and assembly of the regulated plant pathogen Lachnellula willkommii and related sister species for the development of diagnostic species identification markers.</title>
        <authorList>
            <person name="Giroux E."/>
            <person name="Bilodeau G."/>
        </authorList>
    </citation>
    <scope>NUCLEOTIDE SEQUENCE [LARGE SCALE GENOMIC DNA]</scope>
    <source>
        <strain evidence="2 3">CBS 268.59</strain>
    </source>
</reference>
<evidence type="ECO:0000256" key="1">
    <source>
        <dbReference type="SAM" id="SignalP"/>
    </source>
</evidence>
<sequence>MKSFTIAAILGFTSTALAACSREGSVEITFYGFPDNDPPSADTAYNCGGRNYVASEGDGSYDNPVTMASAQGEFNSCETIYVPYLKKYVRYEDYCQKCTSDYNSGILHIDIWTGSSTTSGGDEQVNCEDSLTPSGDVVIIRNPDQNYAVDTAPLYHQGTSNPCRTNHVYPDEKAHTYCS</sequence>
<evidence type="ECO:0000313" key="3">
    <source>
        <dbReference type="Proteomes" id="UP000469558"/>
    </source>
</evidence>
<dbReference type="Proteomes" id="UP000469558">
    <property type="component" value="Unassembled WGS sequence"/>
</dbReference>